<evidence type="ECO:0000256" key="4">
    <source>
        <dbReference type="ARBA" id="ARBA00022806"/>
    </source>
</evidence>
<keyword evidence="4 8" id="KW-0347">Helicase</keyword>
<dbReference type="CDD" id="cd17982">
    <property type="entry name" value="DEXHc_DHX37"/>
    <property type="match status" value="1"/>
</dbReference>
<dbReference type="InterPro" id="IPR014001">
    <property type="entry name" value="Helicase_ATP-bd"/>
</dbReference>
<keyword evidence="3 8" id="KW-0378">Hydrolase</keyword>
<evidence type="ECO:0000313" key="8">
    <source>
        <dbReference type="EMBL" id="KAJ1971207.1"/>
    </source>
</evidence>
<dbReference type="SMART" id="SM00382">
    <property type="entry name" value="AAA"/>
    <property type="match status" value="1"/>
</dbReference>
<dbReference type="GO" id="GO:0003723">
    <property type="term" value="F:RNA binding"/>
    <property type="evidence" value="ECO:0007669"/>
    <property type="project" value="TreeGrafter"/>
</dbReference>
<dbReference type="GO" id="GO:0003724">
    <property type="term" value="F:RNA helicase activity"/>
    <property type="evidence" value="ECO:0007669"/>
    <property type="project" value="UniProtKB-EC"/>
</dbReference>
<feature type="domain" description="Helicase ATP-binding" evidence="7">
    <location>
        <begin position="308"/>
        <end position="495"/>
    </location>
</feature>
<dbReference type="GO" id="GO:0005524">
    <property type="term" value="F:ATP binding"/>
    <property type="evidence" value="ECO:0007669"/>
    <property type="project" value="UniProtKB-KW"/>
</dbReference>
<reference evidence="8" key="1">
    <citation type="submission" date="2022-07" db="EMBL/GenBank/DDBJ databases">
        <title>Phylogenomic reconstructions and comparative analyses of Kickxellomycotina fungi.</title>
        <authorList>
            <person name="Reynolds N.K."/>
            <person name="Stajich J.E."/>
            <person name="Barry K."/>
            <person name="Grigoriev I.V."/>
            <person name="Crous P."/>
            <person name="Smith M.E."/>
        </authorList>
    </citation>
    <scope>NUCLEOTIDE SEQUENCE</scope>
    <source>
        <strain evidence="8">RSA 567</strain>
    </source>
</reference>
<evidence type="ECO:0000313" key="9">
    <source>
        <dbReference type="Proteomes" id="UP001151582"/>
    </source>
</evidence>
<organism evidence="8 9">
    <name type="scientific">Dimargaris verticillata</name>
    <dbReference type="NCBI Taxonomy" id="2761393"/>
    <lineage>
        <taxon>Eukaryota</taxon>
        <taxon>Fungi</taxon>
        <taxon>Fungi incertae sedis</taxon>
        <taxon>Zoopagomycota</taxon>
        <taxon>Kickxellomycotina</taxon>
        <taxon>Dimargaritomycetes</taxon>
        <taxon>Dimargaritales</taxon>
        <taxon>Dimargaritaceae</taxon>
        <taxon>Dimargaris</taxon>
    </lineage>
</organism>
<feature type="compositionally biased region" description="Low complexity" evidence="6">
    <location>
        <begin position="202"/>
        <end position="216"/>
    </location>
</feature>
<keyword evidence="2" id="KW-0547">Nucleotide-binding</keyword>
<dbReference type="OrthoDB" id="10253254at2759"/>
<dbReference type="GO" id="GO:0000462">
    <property type="term" value="P:maturation of SSU-rRNA from tricistronic rRNA transcript (SSU-rRNA, 5.8S rRNA, LSU-rRNA)"/>
    <property type="evidence" value="ECO:0007669"/>
    <property type="project" value="TreeGrafter"/>
</dbReference>
<dbReference type="AlphaFoldDB" id="A0A9W8AXG5"/>
<evidence type="ECO:0000256" key="1">
    <source>
        <dbReference type="ARBA" id="ARBA00008792"/>
    </source>
</evidence>
<dbReference type="InterPro" id="IPR003593">
    <property type="entry name" value="AAA+_ATPase"/>
</dbReference>
<feature type="non-terminal residue" evidence="8">
    <location>
        <position position="500"/>
    </location>
</feature>
<feature type="compositionally biased region" description="Polar residues" evidence="6">
    <location>
        <begin position="82"/>
        <end position="98"/>
    </location>
</feature>
<keyword evidence="5" id="KW-0067">ATP-binding</keyword>
<dbReference type="SMART" id="SM00487">
    <property type="entry name" value="DEXDc"/>
    <property type="match status" value="1"/>
</dbReference>
<feature type="region of interest" description="Disordered" evidence="6">
    <location>
        <begin position="58"/>
        <end position="274"/>
    </location>
</feature>
<evidence type="ECO:0000256" key="5">
    <source>
        <dbReference type="ARBA" id="ARBA00022840"/>
    </source>
</evidence>
<accession>A0A9W8AXG5</accession>
<evidence type="ECO:0000256" key="2">
    <source>
        <dbReference type="ARBA" id="ARBA00022741"/>
    </source>
</evidence>
<dbReference type="Gene3D" id="3.40.50.300">
    <property type="entry name" value="P-loop containing nucleotide triphosphate hydrolases"/>
    <property type="match status" value="1"/>
</dbReference>
<comment type="caution">
    <text evidence="8">The sequence shown here is derived from an EMBL/GenBank/DDBJ whole genome shotgun (WGS) entry which is preliminary data.</text>
</comment>
<comment type="similarity">
    <text evidence="1">Belongs to the DEAD box helicase family. DEAH subfamily.</text>
</comment>
<proteinExistence type="inferred from homology"/>
<dbReference type="InterPro" id="IPR027417">
    <property type="entry name" value="P-loop_NTPase"/>
</dbReference>
<gene>
    <name evidence="8" type="primary">ECM16_2</name>
    <name evidence="8" type="ORF">H4R34_005814</name>
</gene>
<dbReference type="PANTHER" id="PTHR18934:SF99">
    <property type="entry name" value="ATP-DEPENDENT RNA HELICASE DHX37-RELATED"/>
    <property type="match status" value="1"/>
</dbReference>
<name>A0A9W8AXG5_9FUNG</name>
<dbReference type="GO" id="GO:0016787">
    <property type="term" value="F:hydrolase activity"/>
    <property type="evidence" value="ECO:0007669"/>
    <property type="project" value="UniProtKB-KW"/>
</dbReference>
<feature type="compositionally biased region" description="Low complexity" evidence="6">
    <location>
        <begin position="227"/>
        <end position="260"/>
    </location>
</feature>
<dbReference type="EC" id="3.6.4.13" evidence="8"/>
<evidence type="ECO:0000256" key="3">
    <source>
        <dbReference type="ARBA" id="ARBA00022801"/>
    </source>
</evidence>
<evidence type="ECO:0000256" key="6">
    <source>
        <dbReference type="SAM" id="MobiDB-lite"/>
    </source>
</evidence>
<dbReference type="PANTHER" id="PTHR18934">
    <property type="entry name" value="ATP-DEPENDENT RNA HELICASE"/>
    <property type="match status" value="1"/>
</dbReference>
<evidence type="ECO:0000259" key="7">
    <source>
        <dbReference type="PROSITE" id="PS51192"/>
    </source>
</evidence>
<dbReference type="SUPFAM" id="SSF52540">
    <property type="entry name" value="P-loop containing nucleoside triphosphate hydrolases"/>
    <property type="match status" value="1"/>
</dbReference>
<dbReference type="FunFam" id="3.40.50.300:FF:002693">
    <property type="entry name" value="Predicted protein"/>
    <property type="match status" value="1"/>
</dbReference>
<protein>
    <submittedName>
        <fullName evidence="8">ATP-dependent RNA helicase DHR1</fullName>
        <ecNumber evidence="8">3.6.4.13</ecNumber>
    </submittedName>
</protein>
<dbReference type="Proteomes" id="UP001151582">
    <property type="component" value="Unassembled WGS sequence"/>
</dbReference>
<dbReference type="Pfam" id="PF00270">
    <property type="entry name" value="DEAD"/>
    <property type="match status" value="1"/>
</dbReference>
<feature type="compositionally biased region" description="Polar residues" evidence="6">
    <location>
        <begin position="1"/>
        <end position="19"/>
    </location>
</feature>
<feature type="region of interest" description="Disordered" evidence="6">
    <location>
        <begin position="1"/>
        <end position="25"/>
    </location>
</feature>
<dbReference type="EMBL" id="JANBQB010001461">
    <property type="protein sequence ID" value="KAJ1971207.1"/>
    <property type="molecule type" value="Genomic_DNA"/>
</dbReference>
<dbReference type="PROSITE" id="PS00690">
    <property type="entry name" value="DEAH_ATP_HELICASE"/>
    <property type="match status" value="1"/>
</dbReference>
<dbReference type="InterPro" id="IPR011545">
    <property type="entry name" value="DEAD/DEAH_box_helicase_dom"/>
</dbReference>
<dbReference type="PROSITE" id="PS51192">
    <property type="entry name" value="HELICASE_ATP_BIND_1"/>
    <property type="match status" value="1"/>
</dbReference>
<dbReference type="GO" id="GO:0005730">
    <property type="term" value="C:nucleolus"/>
    <property type="evidence" value="ECO:0007669"/>
    <property type="project" value="TreeGrafter"/>
</dbReference>
<dbReference type="InterPro" id="IPR002464">
    <property type="entry name" value="DNA/RNA_helicase_DEAH_CS"/>
</dbReference>
<sequence length="500" mass="53132">MEKLASSTFKSPLLRSTKTLGAKKETLRQRLKRALLEEQRGLAQSDPTVPLYKANTVAISSDDERDQDAAASTALKKDPAPTANQSTLKDSVPSTSGFGSALKRAADGQTVQAIQKRQRRKKEPTFLKVMNRSQRQRIANALHRDMTDDDDEDDTSAFSDHASDTGSGSDSHGSAEDAVIASESDGESATAGPANGATPKPTSTSTSLANNASAGTDATAAQPSTNVPSPTSKLSLPSSKPSSVAASTAATQSAQRTPASDAAPLGSTQSTTDPVDRKKAFYRLVERIPEVQAARENLPVFGEEQAIMEHIKEHPVVVLCGETGSGKTTQVPQFLYEAGYGHPGSDNPGIVGVTQPRRVAAVSMAQRVQHELNVPDGVVSHQIRYDSTVSAQTAIKFMTDGVLLRELAQDLLLSKYSVIIIDEAHERSLNTDILIGVVSRVVKLRERLAQEGGTTGTTTVAAGTVKPLRVIIMSATLRIEDFTANTTLFKTPPPVLRVDG</sequence>
<keyword evidence="9" id="KW-1185">Reference proteome</keyword>